<evidence type="ECO:0000313" key="1">
    <source>
        <dbReference type="EMBL" id="KAK7966202.1"/>
    </source>
</evidence>
<accession>A0ABR1QU43</accession>
<dbReference type="Proteomes" id="UP001391051">
    <property type="component" value="Unassembled WGS sequence"/>
</dbReference>
<evidence type="ECO:0000313" key="2">
    <source>
        <dbReference type="Proteomes" id="UP001391051"/>
    </source>
</evidence>
<keyword evidence="2" id="KW-1185">Reference proteome</keyword>
<dbReference type="GeneID" id="92069763"/>
<sequence length="171" mass="19648">MDIFKLPGELVNEVLFWAVLSRDVNHNVKRALRLRLVCKLFAEAVYPALFRTCRLDDAIFECSFGGVEYKESRHGARELWHRYLVYRVTGEPDPNVGRFVETRELAQVLCEKDASLNYESVIDTLCWLALDNIQRGPCYFREWGGPSLATRHGRTPTSCDGRKTMSFPTEG</sequence>
<dbReference type="EMBL" id="JAQQWE010000001">
    <property type="protein sequence ID" value="KAK7966202.1"/>
    <property type="molecule type" value="Genomic_DNA"/>
</dbReference>
<comment type="caution">
    <text evidence="1">The sequence shown here is derived from an EMBL/GenBank/DDBJ whole genome shotgun (WGS) entry which is preliminary data.</text>
</comment>
<gene>
    <name evidence="1" type="ORF">PG986_000479</name>
</gene>
<reference evidence="1 2" key="1">
    <citation type="submission" date="2023-01" db="EMBL/GenBank/DDBJ databases">
        <title>Analysis of 21 Apiospora genomes using comparative genomics revels a genus with tremendous synthesis potential of carbohydrate active enzymes and secondary metabolites.</title>
        <authorList>
            <person name="Sorensen T."/>
        </authorList>
    </citation>
    <scope>NUCLEOTIDE SEQUENCE [LARGE SCALE GENOMIC DNA]</scope>
    <source>
        <strain evidence="1 2">CBS 24483</strain>
    </source>
</reference>
<evidence type="ECO:0008006" key="3">
    <source>
        <dbReference type="Google" id="ProtNLM"/>
    </source>
</evidence>
<protein>
    <recommendedName>
        <fullName evidence="3">F-box domain-containing protein</fullName>
    </recommendedName>
</protein>
<dbReference type="RefSeq" id="XP_066705594.1">
    <property type="nucleotide sequence ID" value="XM_066836701.1"/>
</dbReference>
<name>A0ABR1QU43_9PEZI</name>
<proteinExistence type="predicted"/>
<organism evidence="1 2">
    <name type="scientific">Apiospora aurea</name>
    <dbReference type="NCBI Taxonomy" id="335848"/>
    <lineage>
        <taxon>Eukaryota</taxon>
        <taxon>Fungi</taxon>
        <taxon>Dikarya</taxon>
        <taxon>Ascomycota</taxon>
        <taxon>Pezizomycotina</taxon>
        <taxon>Sordariomycetes</taxon>
        <taxon>Xylariomycetidae</taxon>
        <taxon>Amphisphaeriales</taxon>
        <taxon>Apiosporaceae</taxon>
        <taxon>Apiospora</taxon>
    </lineage>
</organism>